<feature type="region of interest" description="Disordered" evidence="1">
    <location>
        <begin position="1"/>
        <end position="58"/>
    </location>
</feature>
<dbReference type="RefSeq" id="WP_300958808.1">
    <property type="nucleotide sequence ID" value="NZ_JAUHJR010000001.1"/>
</dbReference>
<evidence type="ECO:0000313" key="2">
    <source>
        <dbReference type="EMBL" id="MDN4159940.1"/>
    </source>
</evidence>
<evidence type="ECO:0000313" key="3">
    <source>
        <dbReference type="Proteomes" id="UP001168537"/>
    </source>
</evidence>
<proteinExistence type="predicted"/>
<dbReference type="Proteomes" id="UP001168537">
    <property type="component" value="Unassembled WGS sequence"/>
</dbReference>
<accession>A0ABT8EP92</accession>
<sequence length="58" mass="6240">MTGQPAETPQPPGTPMREDEPASPTDADREAHGEVDDSHLEEPVAGSEADHRHGDRPE</sequence>
<keyword evidence="3" id="KW-1185">Reference proteome</keyword>
<dbReference type="EMBL" id="JAUHJR010000001">
    <property type="protein sequence ID" value="MDN4159940.1"/>
    <property type="molecule type" value="Genomic_DNA"/>
</dbReference>
<gene>
    <name evidence="2" type="ORF">QWY29_01130</name>
</gene>
<protein>
    <submittedName>
        <fullName evidence="2">Uncharacterized protein</fullName>
    </submittedName>
</protein>
<evidence type="ECO:0000256" key="1">
    <source>
        <dbReference type="SAM" id="MobiDB-lite"/>
    </source>
</evidence>
<feature type="compositionally biased region" description="Basic and acidic residues" evidence="1">
    <location>
        <begin position="16"/>
        <end position="58"/>
    </location>
</feature>
<reference evidence="2" key="1">
    <citation type="submission" date="2023-06" db="EMBL/GenBank/DDBJ databases">
        <title>Draft genome sequence of Nocardioides sp. SOB72.</title>
        <authorList>
            <person name="Zhang G."/>
        </authorList>
    </citation>
    <scope>NUCLEOTIDE SEQUENCE</scope>
    <source>
        <strain evidence="2">SOB72</strain>
    </source>
</reference>
<comment type="caution">
    <text evidence="2">The sequence shown here is derived from an EMBL/GenBank/DDBJ whole genome shotgun (WGS) entry which is preliminary data.</text>
</comment>
<name>A0ABT8EP92_9ACTN</name>
<organism evidence="2 3">
    <name type="scientific">Nocardioides abyssi</name>
    <dbReference type="NCBI Taxonomy" id="3058370"/>
    <lineage>
        <taxon>Bacteria</taxon>
        <taxon>Bacillati</taxon>
        <taxon>Actinomycetota</taxon>
        <taxon>Actinomycetes</taxon>
        <taxon>Propionibacteriales</taxon>
        <taxon>Nocardioidaceae</taxon>
        <taxon>Nocardioides</taxon>
    </lineage>
</organism>